<accession>A0A1N7HP70</accession>
<dbReference type="EMBL" id="FTNV01000010">
    <property type="protein sequence ID" value="SIS26508.1"/>
    <property type="molecule type" value="Genomic_DNA"/>
</dbReference>
<evidence type="ECO:0000313" key="2">
    <source>
        <dbReference type="Proteomes" id="UP000186019"/>
    </source>
</evidence>
<gene>
    <name evidence="1" type="ORF">SAMN05421666_3579</name>
</gene>
<evidence type="ECO:0000313" key="1">
    <source>
        <dbReference type="EMBL" id="SIS26508.1"/>
    </source>
</evidence>
<dbReference type="Proteomes" id="UP000186019">
    <property type="component" value="Unassembled WGS sequence"/>
</dbReference>
<name>A0A1N7HP70_9RHOB</name>
<keyword evidence="2" id="KW-1185">Reference proteome</keyword>
<protein>
    <submittedName>
        <fullName evidence="1">Uncharacterized protein</fullName>
    </submittedName>
</protein>
<feature type="non-terminal residue" evidence="1">
    <location>
        <position position="52"/>
    </location>
</feature>
<reference evidence="2" key="1">
    <citation type="submission" date="2017-01" db="EMBL/GenBank/DDBJ databases">
        <authorList>
            <person name="Varghese N."/>
            <person name="Submissions S."/>
        </authorList>
    </citation>
    <scope>NUCLEOTIDE SEQUENCE [LARGE SCALE GENOMIC DNA]</scope>
    <source>
        <strain evidence="2">DSM 29590</strain>
    </source>
</reference>
<organism evidence="1 2">
    <name type="scientific">Roseovarius nanhaiticus</name>
    <dbReference type="NCBI Taxonomy" id="573024"/>
    <lineage>
        <taxon>Bacteria</taxon>
        <taxon>Pseudomonadati</taxon>
        <taxon>Pseudomonadota</taxon>
        <taxon>Alphaproteobacteria</taxon>
        <taxon>Rhodobacterales</taxon>
        <taxon>Roseobacteraceae</taxon>
        <taxon>Roseovarius</taxon>
    </lineage>
</organism>
<sequence>MAYTELDLRERRKIEDMLNAGCCHINSASLQVGVPISHQATLAAIFHASSAS</sequence>
<dbReference type="AlphaFoldDB" id="A0A1N7HP70"/>
<proteinExistence type="predicted"/>